<sequence length="675" mass="75759">MNRSFAEYTPFCRGLRALVACVMLACIGIGTAATLADELPLWAKRMDEKTAGADERRLSDEHVKATIHVRSGARHAGADGTERRPFPSIRAGLRAASVTLAEGTPTKLKIGPGTYRESAGVLDTRDGLVRSTLLIIEGAGADKTIFTGADVVKAEDWVDVGQGVYAIPWEHNFGHRSPDWGPEGYLGHRSEMLFVDDYLAKQVLVEAWSVRREGKLQMGSNSRLVYSRHGVRDPREVLTPGTFGVAESEDSAPWSDRLYFRPVKTEDLRTARIEVSTRGNLLRVDGGKEHLVIRGMTFTRAASQRQGGVIGPVFLRGKYEQVLIEDCAFTWNNFTGLRLNSIDYLTIRNSRFDYNGDGGINMGPNRYTLFEGNSTSFNNWRGHWGNYNSWAMGGIKFHDTEFNILRDHTAIGNLCPGIWYDIQCEHIVVENLVSAYNQRGLFFEIGNGPYYVDKSIVAHAQKSAVRTLITGPVTFKNSIIYNNSDMTEGDDQTPLPALAVVYHPREHSWHKTQRLVRPGLNLYQNNLIVGGPDLKMLVMIQPGHHANEHAYAFRYIGEGNRLFQAGRPNGEPHFGHVHITHDGHWRKQDGGYDAFRSWLEQTQGSSDAVTQDPRFVDPNRLDFTVARNSPVADDDDLPLRAIDPTWYDQVRRFMAWSAWEVFADELGYEVSARED</sequence>
<dbReference type="PANTHER" id="PTHR36453">
    <property type="entry name" value="SECRETED PROTEIN-RELATED"/>
    <property type="match status" value="1"/>
</dbReference>
<dbReference type="SUPFAM" id="SSF51126">
    <property type="entry name" value="Pectin lyase-like"/>
    <property type="match status" value="1"/>
</dbReference>
<dbReference type="Pfam" id="PF13229">
    <property type="entry name" value="Beta_helix"/>
    <property type="match status" value="1"/>
</dbReference>
<keyword evidence="3" id="KW-1185">Reference proteome</keyword>
<dbReference type="AlphaFoldDB" id="A0A518BWZ9"/>
<protein>
    <recommendedName>
        <fullName evidence="1">Right handed beta helix domain-containing protein</fullName>
    </recommendedName>
</protein>
<dbReference type="Proteomes" id="UP000320386">
    <property type="component" value="Chromosome"/>
</dbReference>
<dbReference type="InterPro" id="IPR011050">
    <property type="entry name" value="Pectin_lyase_fold/virulence"/>
</dbReference>
<proteinExistence type="predicted"/>
<organism evidence="2 3">
    <name type="scientific">Mucisphaera calidilacus</name>
    <dbReference type="NCBI Taxonomy" id="2527982"/>
    <lineage>
        <taxon>Bacteria</taxon>
        <taxon>Pseudomonadati</taxon>
        <taxon>Planctomycetota</taxon>
        <taxon>Phycisphaerae</taxon>
        <taxon>Phycisphaerales</taxon>
        <taxon>Phycisphaeraceae</taxon>
        <taxon>Mucisphaera</taxon>
    </lineage>
</organism>
<dbReference type="InterPro" id="IPR039448">
    <property type="entry name" value="Beta_helix"/>
</dbReference>
<reference evidence="2 3" key="1">
    <citation type="submission" date="2019-02" db="EMBL/GenBank/DDBJ databases">
        <title>Deep-cultivation of Planctomycetes and their phenomic and genomic characterization uncovers novel biology.</title>
        <authorList>
            <person name="Wiegand S."/>
            <person name="Jogler M."/>
            <person name="Boedeker C."/>
            <person name="Pinto D."/>
            <person name="Vollmers J."/>
            <person name="Rivas-Marin E."/>
            <person name="Kohn T."/>
            <person name="Peeters S.H."/>
            <person name="Heuer A."/>
            <person name="Rast P."/>
            <person name="Oberbeckmann S."/>
            <person name="Bunk B."/>
            <person name="Jeske O."/>
            <person name="Meyerdierks A."/>
            <person name="Storesund J.E."/>
            <person name="Kallscheuer N."/>
            <person name="Luecker S."/>
            <person name="Lage O.M."/>
            <person name="Pohl T."/>
            <person name="Merkel B.J."/>
            <person name="Hornburger P."/>
            <person name="Mueller R.-W."/>
            <person name="Bruemmer F."/>
            <person name="Labrenz M."/>
            <person name="Spormann A.M."/>
            <person name="Op den Camp H."/>
            <person name="Overmann J."/>
            <person name="Amann R."/>
            <person name="Jetten M.S.M."/>
            <person name="Mascher T."/>
            <person name="Medema M.H."/>
            <person name="Devos D.P."/>
            <person name="Kaster A.-K."/>
            <person name="Ovreas L."/>
            <person name="Rohde M."/>
            <person name="Galperin M.Y."/>
            <person name="Jogler C."/>
        </authorList>
    </citation>
    <scope>NUCLEOTIDE SEQUENCE [LARGE SCALE GENOMIC DNA]</scope>
    <source>
        <strain evidence="2 3">Pan265</strain>
    </source>
</reference>
<name>A0A518BWZ9_9BACT</name>
<evidence type="ECO:0000313" key="3">
    <source>
        <dbReference type="Proteomes" id="UP000320386"/>
    </source>
</evidence>
<dbReference type="EMBL" id="CP036280">
    <property type="protein sequence ID" value="QDU71491.1"/>
    <property type="molecule type" value="Genomic_DNA"/>
</dbReference>
<evidence type="ECO:0000313" key="2">
    <source>
        <dbReference type="EMBL" id="QDU71491.1"/>
    </source>
</evidence>
<evidence type="ECO:0000259" key="1">
    <source>
        <dbReference type="Pfam" id="PF13229"/>
    </source>
</evidence>
<gene>
    <name evidence="2" type="ORF">Pan265_13410</name>
</gene>
<dbReference type="KEGG" id="mcad:Pan265_13410"/>
<dbReference type="PANTHER" id="PTHR36453:SF1">
    <property type="entry name" value="RIGHT HANDED BETA HELIX DOMAIN-CONTAINING PROTEIN"/>
    <property type="match status" value="1"/>
</dbReference>
<feature type="domain" description="Right handed beta helix" evidence="1">
    <location>
        <begin position="322"/>
        <end position="441"/>
    </location>
</feature>
<dbReference type="InterPro" id="IPR012334">
    <property type="entry name" value="Pectin_lyas_fold"/>
</dbReference>
<dbReference type="RefSeq" id="WP_236254788.1">
    <property type="nucleotide sequence ID" value="NZ_CP036280.1"/>
</dbReference>
<accession>A0A518BWZ9</accession>
<dbReference type="Gene3D" id="2.160.20.10">
    <property type="entry name" value="Single-stranded right-handed beta-helix, Pectin lyase-like"/>
    <property type="match status" value="1"/>
</dbReference>